<keyword evidence="2" id="KW-1185">Reference proteome</keyword>
<evidence type="ECO:0000313" key="1">
    <source>
        <dbReference type="EMBL" id="EUD64431.1"/>
    </source>
</evidence>
<accession>W7AGJ1</accession>
<organism evidence="1 2">
    <name type="scientific">Plasmodium inui San Antonio 1</name>
    <dbReference type="NCBI Taxonomy" id="1237626"/>
    <lineage>
        <taxon>Eukaryota</taxon>
        <taxon>Sar</taxon>
        <taxon>Alveolata</taxon>
        <taxon>Apicomplexa</taxon>
        <taxon>Aconoidasida</taxon>
        <taxon>Haemosporida</taxon>
        <taxon>Plasmodiidae</taxon>
        <taxon>Plasmodium</taxon>
        <taxon>Plasmodium (Plasmodium)</taxon>
    </lineage>
</organism>
<evidence type="ECO:0000313" key="2">
    <source>
        <dbReference type="Proteomes" id="UP000030640"/>
    </source>
</evidence>
<dbReference type="GeneID" id="20040449"/>
<dbReference type="Proteomes" id="UP000030640">
    <property type="component" value="Unassembled WGS sequence"/>
</dbReference>
<protein>
    <submittedName>
        <fullName evidence="1">Uncharacterized protein</fullName>
    </submittedName>
</protein>
<dbReference type="EMBL" id="KI965502">
    <property type="protein sequence ID" value="EUD64431.1"/>
    <property type="molecule type" value="Genomic_DNA"/>
</dbReference>
<reference evidence="1 2" key="1">
    <citation type="submission" date="2013-02" db="EMBL/GenBank/DDBJ databases">
        <title>The Genome Sequence of Plasmodium inui San Antonio 1.</title>
        <authorList>
            <consortium name="The Broad Institute Genome Sequencing Platform"/>
            <consortium name="The Broad Institute Genome Sequencing Center for Infectious Disease"/>
            <person name="Neafsey D."/>
            <person name="Cheeseman I."/>
            <person name="Volkman S."/>
            <person name="Adams J."/>
            <person name="Walker B."/>
            <person name="Young S.K."/>
            <person name="Zeng Q."/>
            <person name="Gargeya S."/>
            <person name="Fitzgerald M."/>
            <person name="Haas B."/>
            <person name="Abouelleil A."/>
            <person name="Alvarado L."/>
            <person name="Arachchi H.M."/>
            <person name="Berlin A.M."/>
            <person name="Chapman S.B."/>
            <person name="Dewar J."/>
            <person name="Goldberg J."/>
            <person name="Griggs A."/>
            <person name="Gujja S."/>
            <person name="Hansen M."/>
            <person name="Howarth C."/>
            <person name="Imamovic A."/>
            <person name="Larimer J."/>
            <person name="McCowan C."/>
            <person name="Murphy C."/>
            <person name="Neiman D."/>
            <person name="Pearson M."/>
            <person name="Priest M."/>
            <person name="Roberts A."/>
            <person name="Saif S."/>
            <person name="Shea T."/>
            <person name="Sisk P."/>
            <person name="Sykes S."/>
            <person name="Wortman J."/>
            <person name="Nusbaum C."/>
            <person name="Birren B."/>
        </authorList>
    </citation>
    <scope>NUCLEOTIDE SEQUENCE [LARGE SCALE GENOMIC DNA]</scope>
    <source>
        <strain evidence="1 2">San Antonio 1</strain>
    </source>
</reference>
<proteinExistence type="predicted"/>
<name>W7AGJ1_9APIC</name>
<dbReference type="AlphaFoldDB" id="W7AGJ1"/>
<gene>
    <name evidence="1" type="ORF">C922_05175</name>
</gene>
<sequence length="294" mass="33301">MYHNPAHNLSMEASGHEHITTINKPTGIVRLRNPRLLLTHVQKHLKLEYSSGSALGRDYTYILKNKGNIDSCCKESLLEDFQKRSLTTTGNILDRCRRANTIQELTNNEAIMCGSSKGGLSGDVEPRYSFVHDIRNIQMVMITHNLDILQQIHQKIRYIKQRDLTTGISIIIEYHRELSVAVQETLSLKNKTCCTQVKRQAKYLLSLKGEMPTIHTVLQGLKGKILVSIAVLKSRNHQRAFGGIRTIIIRHKPAVISSVCDPIRVIGYLYVLLKVSEYGQTLDGISKPRFKDCI</sequence>
<dbReference type="RefSeq" id="XP_008818969.1">
    <property type="nucleotide sequence ID" value="XM_008820747.1"/>
</dbReference>
<dbReference type="VEuPathDB" id="PlasmoDB:C922_05175"/>